<evidence type="ECO:0000313" key="4">
    <source>
        <dbReference type="Proteomes" id="UP001501736"/>
    </source>
</evidence>
<feature type="transmembrane region" description="Helical" evidence="2">
    <location>
        <begin position="99"/>
        <end position="118"/>
    </location>
</feature>
<name>A0ABP6REH1_9MICC</name>
<evidence type="ECO:0000313" key="3">
    <source>
        <dbReference type="EMBL" id="GAA3284790.1"/>
    </source>
</evidence>
<gene>
    <name evidence="3" type="ORF">GCM10020260_16090</name>
</gene>
<keyword evidence="2" id="KW-0472">Membrane</keyword>
<dbReference type="Proteomes" id="UP001501736">
    <property type="component" value="Unassembled WGS sequence"/>
</dbReference>
<dbReference type="InterPro" id="IPR010539">
    <property type="entry name" value="BaxI_1-like"/>
</dbReference>
<dbReference type="RefSeq" id="WP_344720042.1">
    <property type="nucleotide sequence ID" value="NZ_BAAAYG010000005.1"/>
</dbReference>
<dbReference type="PANTHER" id="PTHR41282:SF1">
    <property type="entry name" value="CONSERVED TRANSMEMBRANE PROTEIN-RELATED"/>
    <property type="match status" value="1"/>
</dbReference>
<evidence type="ECO:0000256" key="1">
    <source>
        <dbReference type="SAM" id="MobiDB-lite"/>
    </source>
</evidence>
<keyword evidence="2" id="KW-0812">Transmembrane</keyword>
<dbReference type="PIRSF" id="PIRSF009160">
    <property type="entry name" value="UCP009160"/>
    <property type="match status" value="1"/>
</dbReference>
<sequence length="291" mass="31042">MSNPIFNTQAFPKQFSESGRRRFTMDQRGQVTEQPQQDDRPYAQQHGMPGQGGVAAPQAAPQDLEPMTYDDVIRKTLVSFLVVLLGAGVSVTVGATSPALLMVLVVVGLLGGLGLGLVNSFKKEPNPALILAYSACQGLLLGGISMLLEMQFPGIVLQAVLGTVIVFGSVLALFRSGKVRATPKLTKMFMVAGMAYFVFSLVNVGLMMFGGTDSMFGLRGEMPLLGLALGALGILLATYSLVMDFTNIQEGVDAGVAKRFGWAAAFGLTVSLVWLYIELLRIIAIVRSMAE</sequence>
<comment type="caution">
    <text evidence="3">The sequence shown here is derived from an EMBL/GenBank/DDBJ whole genome shotgun (WGS) entry which is preliminary data.</text>
</comment>
<feature type="region of interest" description="Disordered" evidence="1">
    <location>
        <begin position="1"/>
        <end position="58"/>
    </location>
</feature>
<dbReference type="EMBL" id="BAAAYG010000005">
    <property type="protein sequence ID" value="GAA3284790.1"/>
    <property type="molecule type" value="Genomic_DNA"/>
</dbReference>
<evidence type="ECO:0000256" key="2">
    <source>
        <dbReference type="SAM" id="Phobius"/>
    </source>
</evidence>
<dbReference type="Pfam" id="PF12811">
    <property type="entry name" value="BaxI_1"/>
    <property type="match status" value="1"/>
</dbReference>
<protein>
    <submittedName>
        <fullName evidence="3">Bax inhibitor-1/YccA family protein</fullName>
    </submittedName>
</protein>
<organism evidence="3 4">
    <name type="scientific">Nesterenkonia halobia</name>
    <dbReference type="NCBI Taxonomy" id="37922"/>
    <lineage>
        <taxon>Bacteria</taxon>
        <taxon>Bacillati</taxon>
        <taxon>Actinomycetota</taxon>
        <taxon>Actinomycetes</taxon>
        <taxon>Micrococcales</taxon>
        <taxon>Micrococcaceae</taxon>
        <taxon>Nesterenkonia</taxon>
    </lineage>
</organism>
<feature type="transmembrane region" description="Helical" evidence="2">
    <location>
        <begin position="262"/>
        <end position="286"/>
    </location>
</feature>
<dbReference type="PANTHER" id="PTHR41282">
    <property type="entry name" value="CONSERVED TRANSMEMBRANE PROTEIN-RELATED"/>
    <property type="match status" value="1"/>
</dbReference>
<feature type="transmembrane region" description="Helical" evidence="2">
    <location>
        <begin position="222"/>
        <end position="242"/>
    </location>
</feature>
<proteinExistence type="predicted"/>
<feature type="transmembrane region" description="Helical" evidence="2">
    <location>
        <begin position="76"/>
        <end position="93"/>
    </location>
</feature>
<accession>A0ABP6REH1</accession>
<keyword evidence="4" id="KW-1185">Reference proteome</keyword>
<feature type="transmembrane region" description="Helical" evidence="2">
    <location>
        <begin position="154"/>
        <end position="176"/>
    </location>
</feature>
<feature type="compositionally biased region" description="Polar residues" evidence="1">
    <location>
        <begin position="1"/>
        <end position="17"/>
    </location>
</feature>
<reference evidence="4" key="1">
    <citation type="journal article" date="2019" name="Int. J. Syst. Evol. Microbiol.">
        <title>The Global Catalogue of Microorganisms (GCM) 10K type strain sequencing project: providing services to taxonomists for standard genome sequencing and annotation.</title>
        <authorList>
            <consortium name="The Broad Institute Genomics Platform"/>
            <consortium name="The Broad Institute Genome Sequencing Center for Infectious Disease"/>
            <person name="Wu L."/>
            <person name="Ma J."/>
        </authorList>
    </citation>
    <scope>NUCLEOTIDE SEQUENCE [LARGE SCALE GENOMIC DNA]</scope>
    <source>
        <strain evidence="4">JCM 11483</strain>
    </source>
</reference>
<feature type="transmembrane region" description="Helical" evidence="2">
    <location>
        <begin position="130"/>
        <end position="148"/>
    </location>
</feature>
<feature type="transmembrane region" description="Helical" evidence="2">
    <location>
        <begin position="188"/>
        <end position="210"/>
    </location>
</feature>
<keyword evidence="2" id="KW-1133">Transmembrane helix</keyword>